<evidence type="ECO:0000256" key="3">
    <source>
        <dbReference type="ARBA" id="ARBA00023186"/>
    </source>
</evidence>
<name>E4N7A1_KITSK</name>
<dbReference type="Gene3D" id="1.10.8.60">
    <property type="match status" value="1"/>
</dbReference>
<gene>
    <name evidence="7" type="ordered locus">KSE_12490</name>
</gene>
<dbReference type="GO" id="GO:0005524">
    <property type="term" value="F:ATP binding"/>
    <property type="evidence" value="ECO:0007669"/>
    <property type="project" value="UniProtKB-KW"/>
</dbReference>
<dbReference type="Pfam" id="PF07724">
    <property type="entry name" value="AAA_2"/>
    <property type="match status" value="1"/>
</dbReference>
<dbReference type="PANTHER" id="PTHR11638:SF18">
    <property type="entry name" value="HEAT SHOCK PROTEIN 104"/>
    <property type="match status" value="1"/>
</dbReference>
<dbReference type="CDD" id="cd19499">
    <property type="entry name" value="RecA-like_ClpB_Hsp104-like"/>
    <property type="match status" value="1"/>
</dbReference>
<organism evidence="7 8">
    <name type="scientific">Kitasatospora setae (strain ATCC 33774 / DSM 43861 / JCM 3304 / KCC A-0304 / NBRC 14216 / KM-6054)</name>
    <name type="common">Streptomyces setae</name>
    <dbReference type="NCBI Taxonomy" id="452652"/>
    <lineage>
        <taxon>Bacteria</taxon>
        <taxon>Bacillati</taxon>
        <taxon>Actinomycetota</taxon>
        <taxon>Actinomycetes</taxon>
        <taxon>Kitasatosporales</taxon>
        <taxon>Streptomycetaceae</taxon>
        <taxon>Kitasatospora</taxon>
    </lineage>
</organism>
<dbReference type="InterPro" id="IPR001270">
    <property type="entry name" value="ClpA/B"/>
</dbReference>
<feature type="region of interest" description="Disordered" evidence="5">
    <location>
        <begin position="1"/>
        <end position="27"/>
    </location>
</feature>
<dbReference type="SMART" id="SM00382">
    <property type="entry name" value="AAA"/>
    <property type="match status" value="1"/>
</dbReference>
<reference evidence="7 8" key="1">
    <citation type="journal article" date="2010" name="DNA Res.">
        <title>Genome sequence of Kitasatospora setae NBRC 14216T: an evolutionary snapshot of the family Streptomycetaceae.</title>
        <authorList>
            <person name="Ichikawa N."/>
            <person name="Oguchi A."/>
            <person name="Ikeda H."/>
            <person name="Ishikawa J."/>
            <person name="Kitani S."/>
            <person name="Watanabe Y."/>
            <person name="Nakamura S."/>
            <person name="Katano Y."/>
            <person name="Kishi E."/>
            <person name="Sasagawa M."/>
            <person name="Ankai A."/>
            <person name="Fukui S."/>
            <person name="Hashimoto Y."/>
            <person name="Kamata S."/>
            <person name="Otoguro M."/>
            <person name="Tanikawa S."/>
            <person name="Nihira T."/>
            <person name="Horinouchi S."/>
            <person name="Ohnishi Y."/>
            <person name="Hayakawa M."/>
            <person name="Kuzuyama T."/>
            <person name="Arisawa A."/>
            <person name="Nomoto F."/>
            <person name="Miura H."/>
            <person name="Takahashi Y."/>
            <person name="Fujita N."/>
        </authorList>
    </citation>
    <scope>NUCLEOTIDE SEQUENCE [LARGE SCALE GENOMIC DNA]</scope>
    <source>
        <strain evidence="8">ATCC 33774 / DSM 43861 / JCM 3304 / KCC A-0304 / NBRC 14216 / KM-6054</strain>
    </source>
</reference>
<keyword evidence="2" id="KW-0067">ATP-binding</keyword>
<dbReference type="PRINTS" id="PR00300">
    <property type="entry name" value="CLPPROTEASEA"/>
</dbReference>
<dbReference type="InterPro" id="IPR027417">
    <property type="entry name" value="P-loop_NTPase"/>
</dbReference>
<dbReference type="PATRIC" id="fig|452652.3.peg.1247"/>
<feature type="region of interest" description="Disordered" evidence="5">
    <location>
        <begin position="516"/>
        <end position="557"/>
    </location>
</feature>
<dbReference type="GO" id="GO:0034605">
    <property type="term" value="P:cellular response to heat"/>
    <property type="evidence" value="ECO:0007669"/>
    <property type="project" value="TreeGrafter"/>
</dbReference>
<dbReference type="eggNOG" id="COG0542">
    <property type="taxonomic scope" value="Bacteria"/>
</dbReference>
<evidence type="ECO:0000313" key="7">
    <source>
        <dbReference type="EMBL" id="BAJ27082.1"/>
    </source>
</evidence>
<dbReference type="RefSeq" id="WP_014134400.1">
    <property type="nucleotide sequence ID" value="NC_016109.1"/>
</dbReference>
<dbReference type="InterPro" id="IPR050130">
    <property type="entry name" value="ClpA_ClpB"/>
</dbReference>
<evidence type="ECO:0000256" key="2">
    <source>
        <dbReference type="ARBA" id="ARBA00022840"/>
    </source>
</evidence>
<protein>
    <submittedName>
        <fullName evidence="7">Putative Clp family protein</fullName>
    </submittedName>
</protein>
<dbReference type="AlphaFoldDB" id="E4N7A1"/>
<comment type="subunit">
    <text evidence="4">Homohexamer. The oligomerization is ATP-dependent.</text>
</comment>
<feature type="compositionally biased region" description="Gly residues" evidence="5">
    <location>
        <begin position="519"/>
        <end position="539"/>
    </location>
</feature>
<dbReference type="STRING" id="452652.KSE_12490"/>
<feature type="domain" description="AAA+ ATPase" evidence="6">
    <location>
        <begin position="382"/>
        <end position="560"/>
    </location>
</feature>
<dbReference type="SUPFAM" id="SSF52540">
    <property type="entry name" value="P-loop containing nucleoside triphosphate hydrolases"/>
    <property type="match status" value="1"/>
</dbReference>
<keyword evidence="1" id="KW-0547">Nucleotide-binding</keyword>
<accession>E4N7A1</accession>
<dbReference type="PANTHER" id="PTHR11638">
    <property type="entry name" value="ATP-DEPENDENT CLP PROTEASE"/>
    <property type="match status" value="1"/>
</dbReference>
<dbReference type="HOGENOM" id="CLU_005070_9_4_11"/>
<evidence type="ECO:0000259" key="6">
    <source>
        <dbReference type="SMART" id="SM00382"/>
    </source>
</evidence>
<dbReference type="EMBL" id="AP010968">
    <property type="protein sequence ID" value="BAJ27082.1"/>
    <property type="molecule type" value="Genomic_DNA"/>
</dbReference>
<dbReference type="Proteomes" id="UP000007076">
    <property type="component" value="Chromosome"/>
</dbReference>
<dbReference type="GO" id="GO:0016887">
    <property type="term" value="F:ATP hydrolysis activity"/>
    <property type="evidence" value="ECO:0007669"/>
    <property type="project" value="InterPro"/>
</dbReference>
<keyword evidence="3" id="KW-0143">Chaperone</keyword>
<evidence type="ECO:0000256" key="4">
    <source>
        <dbReference type="ARBA" id="ARBA00026057"/>
    </source>
</evidence>
<feature type="region of interest" description="Disordered" evidence="5">
    <location>
        <begin position="371"/>
        <end position="390"/>
    </location>
</feature>
<dbReference type="PROSITE" id="PS00871">
    <property type="entry name" value="CLPAB_2"/>
    <property type="match status" value="1"/>
</dbReference>
<evidence type="ECO:0000313" key="8">
    <source>
        <dbReference type="Proteomes" id="UP000007076"/>
    </source>
</evidence>
<sequence length="700" mass="75178">MSADPVDVSKSGKTDGTGAGGTDDADEVARRRAALPSWVRELELSLAVHPQVLFTGNVRDQYLLPSDLPHCRSPRLAPFDLAGVVDAVCRARGYGALAAVDQVTDHIAVRLLAGTPDEMPPVIRELVAADARSARAKEAGEEDEEPALTDRLRDVMVAAVRHPGPPIGLLVPYAARLGSARAPAAGEVARLFAAVEELGHTARPVRRGAAVGVYNTVFWVVERQEELPLEFPVGSRAVRVISVPAPPHDQRLAAARHVVEAVAARQDAADRPDPAGRETAARALADSSHGMGSSEVMAIGRMAVDRGLPTHRLEEAARLYRVGVTDNPWATEALRDRIRDGEEFLNARVIGQPHAVRRTLEIFMRSAAGLSGAQSSSSPNRPRGTLFLSGPTGVGKTELAKGIAEMILGKDARPIRFDMSEFAEEHARDRLIGAPPGYVGHDAGGELTNAVRASPMSVLLFDEIDKANPRLFDLFLQILEDGRLTDGRGATVYFTECVLIFTSNLGVAASAQRAEDARTGGGDGTGNGTGNGTGDGPDGGAPAEHRPGTVRRLTRHDDPTTVRLALRDAFDLFFNDQIKRPELRNRFGDNFIPMDFMQEKWVPLILDKAIAAVAGRVLEVHGATLEIGEDAWEVLRMEAGARLDHGGRGILTAVESALVNPLSREVFRNPPRRGERIEVTAVEGDGEADGYTVEVTRWPS</sequence>
<keyword evidence="8" id="KW-1185">Reference proteome</keyword>
<dbReference type="InterPro" id="IPR003959">
    <property type="entry name" value="ATPase_AAA_core"/>
</dbReference>
<dbReference type="GO" id="GO:0005737">
    <property type="term" value="C:cytoplasm"/>
    <property type="evidence" value="ECO:0007669"/>
    <property type="project" value="TreeGrafter"/>
</dbReference>
<evidence type="ECO:0000256" key="5">
    <source>
        <dbReference type="SAM" id="MobiDB-lite"/>
    </source>
</evidence>
<dbReference type="InterPro" id="IPR028299">
    <property type="entry name" value="ClpA/B_CS2"/>
</dbReference>
<dbReference type="KEGG" id="ksk:KSE_12490"/>
<dbReference type="Gene3D" id="3.40.50.300">
    <property type="entry name" value="P-loop containing nucleotide triphosphate hydrolases"/>
    <property type="match status" value="1"/>
</dbReference>
<proteinExistence type="predicted"/>
<evidence type="ECO:0000256" key="1">
    <source>
        <dbReference type="ARBA" id="ARBA00022741"/>
    </source>
</evidence>
<dbReference type="InterPro" id="IPR003593">
    <property type="entry name" value="AAA+_ATPase"/>
</dbReference>